<protein>
    <submittedName>
        <fullName evidence="1">Uncharacterized protein</fullName>
    </submittedName>
</protein>
<sequence>MELDLTPKDDSDLVVLFLGDTSKAHKSGFFTDFFLTGFSTEFVGRAWDLDEGVVKTLVGSQKGNGIVKLDPSLKKKEQHYKGMVLNCEEAPLDVDIKNGGPQHQEPAFGEVAACRLLELTESASWKPPSRPEISSLFRGSLLSLKLLMMRAWTGSPLSNSQVSNIAIFMWIHHCRKDFGVEGAVAGSAAGIFQVEEKFTSKRKAEEIFFPPPN</sequence>
<dbReference type="InterPro" id="IPR011051">
    <property type="entry name" value="RmlC_Cupin_sf"/>
</dbReference>
<evidence type="ECO:0000313" key="2">
    <source>
        <dbReference type="Proteomes" id="UP000298416"/>
    </source>
</evidence>
<dbReference type="InterPro" id="IPR014710">
    <property type="entry name" value="RmlC-like_jellyroll"/>
</dbReference>
<dbReference type="AlphaFoldDB" id="A0A8X8YBY6"/>
<evidence type="ECO:0000313" key="1">
    <source>
        <dbReference type="EMBL" id="KAG6429758.1"/>
    </source>
</evidence>
<accession>A0A8X8YBY6</accession>
<gene>
    <name evidence="1" type="ORF">SASPL_107811</name>
</gene>
<reference evidence="1" key="1">
    <citation type="submission" date="2018-01" db="EMBL/GenBank/DDBJ databases">
        <authorList>
            <person name="Mao J.F."/>
        </authorList>
    </citation>
    <scope>NUCLEOTIDE SEQUENCE</scope>
    <source>
        <strain evidence="1">Huo1</strain>
        <tissue evidence="1">Leaf</tissue>
    </source>
</reference>
<dbReference type="Proteomes" id="UP000298416">
    <property type="component" value="Unassembled WGS sequence"/>
</dbReference>
<comment type="caution">
    <text evidence="1">The sequence shown here is derived from an EMBL/GenBank/DDBJ whole genome shotgun (WGS) entry which is preliminary data.</text>
</comment>
<reference evidence="1" key="2">
    <citation type="submission" date="2020-08" db="EMBL/GenBank/DDBJ databases">
        <title>Plant Genome Project.</title>
        <authorList>
            <person name="Zhang R.-G."/>
        </authorList>
    </citation>
    <scope>NUCLEOTIDE SEQUENCE</scope>
    <source>
        <strain evidence="1">Huo1</strain>
        <tissue evidence="1">Leaf</tissue>
    </source>
</reference>
<organism evidence="1">
    <name type="scientific">Salvia splendens</name>
    <name type="common">Scarlet sage</name>
    <dbReference type="NCBI Taxonomy" id="180675"/>
    <lineage>
        <taxon>Eukaryota</taxon>
        <taxon>Viridiplantae</taxon>
        <taxon>Streptophyta</taxon>
        <taxon>Embryophyta</taxon>
        <taxon>Tracheophyta</taxon>
        <taxon>Spermatophyta</taxon>
        <taxon>Magnoliopsida</taxon>
        <taxon>eudicotyledons</taxon>
        <taxon>Gunneridae</taxon>
        <taxon>Pentapetalae</taxon>
        <taxon>asterids</taxon>
        <taxon>lamiids</taxon>
        <taxon>Lamiales</taxon>
        <taxon>Lamiaceae</taxon>
        <taxon>Nepetoideae</taxon>
        <taxon>Mentheae</taxon>
        <taxon>Salviinae</taxon>
        <taxon>Salvia</taxon>
        <taxon>Salvia subgen. Calosphace</taxon>
        <taxon>core Calosphace</taxon>
    </lineage>
</organism>
<dbReference type="SUPFAM" id="SSF51182">
    <property type="entry name" value="RmlC-like cupins"/>
    <property type="match status" value="1"/>
</dbReference>
<proteinExistence type="predicted"/>
<dbReference type="Gene3D" id="2.60.120.10">
    <property type="entry name" value="Jelly Rolls"/>
    <property type="match status" value="1"/>
</dbReference>
<keyword evidence="2" id="KW-1185">Reference proteome</keyword>
<name>A0A8X8YBY6_SALSN</name>
<dbReference type="EMBL" id="PNBA02000003">
    <property type="protein sequence ID" value="KAG6429758.1"/>
    <property type="molecule type" value="Genomic_DNA"/>
</dbReference>